<evidence type="ECO:0000313" key="1">
    <source>
        <dbReference type="EMBL" id="KAH7931267.1"/>
    </source>
</evidence>
<protein>
    <submittedName>
        <fullName evidence="1">Uncharacterized protein</fullName>
    </submittedName>
</protein>
<dbReference type="Proteomes" id="UP000790709">
    <property type="component" value="Unassembled WGS sequence"/>
</dbReference>
<proteinExistence type="predicted"/>
<comment type="caution">
    <text evidence="1">The sequence shown here is derived from an EMBL/GenBank/DDBJ whole genome shotgun (WGS) entry which is preliminary data.</text>
</comment>
<accession>A0ACB8C088</accession>
<name>A0ACB8C088_9AGAM</name>
<sequence length="89" mass="9485">MSLISWKYISLGAYFIIVAPTRPQNIAACLRVKSGIIKRIISRVACSSKSNVIRTPLVLTVSNRMLTTNALAGLGTPTVGQVNIQAGVT</sequence>
<gene>
    <name evidence="1" type="ORF">BV22DRAFT_8543</name>
</gene>
<reference evidence="1" key="1">
    <citation type="journal article" date="2021" name="New Phytol.">
        <title>Evolutionary innovations through gain and loss of genes in the ectomycorrhizal Boletales.</title>
        <authorList>
            <person name="Wu G."/>
            <person name="Miyauchi S."/>
            <person name="Morin E."/>
            <person name="Kuo A."/>
            <person name="Drula E."/>
            <person name="Varga T."/>
            <person name="Kohler A."/>
            <person name="Feng B."/>
            <person name="Cao Y."/>
            <person name="Lipzen A."/>
            <person name="Daum C."/>
            <person name="Hundley H."/>
            <person name="Pangilinan J."/>
            <person name="Johnson J."/>
            <person name="Barry K."/>
            <person name="LaButti K."/>
            <person name="Ng V."/>
            <person name="Ahrendt S."/>
            <person name="Min B."/>
            <person name="Choi I.G."/>
            <person name="Park H."/>
            <person name="Plett J.M."/>
            <person name="Magnuson J."/>
            <person name="Spatafora J.W."/>
            <person name="Nagy L.G."/>
            <person name="Henrissat B."/>
            <person name="Grigoriev I.V."/>
            <person name="Yang Z.L."/>
            <person name="Xu J."/>
            <person name="Martin F.M."/>
        </authorList>
    </citation>
    <scope>NUCLEOTIDE SEQUENCE</scope>
    <source>
        <strain evidence="1">KUC20120723A-06</strain>
    </source>
</reference>
<dbReference type="EMBL" id="MU266327">
    <property type="protein sequence ID" value="KAH7931267.1"/>
    <property type="molecule type" value="Genomic_DNA"/>
</dbReference>
<keyword evidence="2" id="KW-1185">Reference proteome</keyword>
<evidence type="ECO:0000313" key="2">
    <source>
        <dbReference type="Proteomes" id="UP000790709"/>
    </source>
</evidence>
<organism evidence="1 2">
    <name type="scientific">Leucogyrophana mollusca</name>
    <dbReference type="NCBI Taxonomy" id="85980"/>
    <lineage>
        <taxon>Eukaryota</taxon>
        <taxon>Fungi</taxon>
        <taxon>Dikarya</taxon>
        <taxon>Basidiomycota</taxon>
        <taxon>Agaricomycotina</taxon>
        <taxon>Agaricomycetes</taxon>
        <taxon>Agaricomycetidae</taxon>
        <taxon>Boletales</taxon>
        <taxon>Boletales incertae sedis</taxon>
        <taxon>Leucogyrophana</taxon>
    </lineage>
</organism>